<feature type="compositionally biased region" description="Polar residues" evidence="1">
    <location>
        <begin position="121"/>
        <end position="132"/>
    </location>
</feature>
<dbReference type="AlphaFoldDB" id="A0A1U7GXL8"/>
<feature type="region of interest" description="Disordered" evidence="1">
    <location>
        <begin position="111"/>
        <end position="132"/>
    </location>
</feature>
<gene>
    <name evidence="2" type="ORF">NIES592_15360</name>
</gene>
<dbReference type="OrthoDB" id="502220at2"/>
<evidence type="ECO:0000313" key="2">
    <source>
        <dbReference type="EMBL" id="OKH13010.1"/>
    </source>
</evidence>
<dbReference type="RefSeq" id="WP_073556211.1">
    <property type="nucleotide sequence ID" value="NZ_MRCA01000008.1"/>
</dbReference>
<dbReference type="Proteomes" id="UP000186391">
    <property type="component" value="Unassembled WGS sequence"/>
</dbReference>
<name>A0A1U7GXL8_9CYAN</name>
<keyword evidence="3" id="KW-1185">Reference proteome</keyword>
<reference evidence="2 3" key="1">
    <citation type="submission" date="2016-11" db="EMBL/GenBank/DDBJ databases">
        <title>Draft Genome Sequences of Nine Cyanobacterial Strains from Diverse Habitats.</title>
        <authorList>
            <person name="Zhu T."/>
            <person name="Hou S."/>
            <person name="Lu X."/>
            <person name="Hess W.R."/>
        </authorList>
    </citation>
    <scope>NUCLEOTIDE SEQUENCE [LARGE SCALE GENOMIC DNA]</scope>
    <source>
        <strain evidence="2 3">NIES-592</strain>
    </source>
</reference>
<comment type="caution">
    <text evidence="2">The sequence shown here is derived from an EMBL/GenBank/DDBJ whole genome shotgun (WGS) entry which is preliminary data.</text>
</comment>
<sequence length="551" mass="62648">MPSASSERYQSRLFNFVHKQSRRWSEGVGRTFRHLQVAASWSLEALMYPVFMLLQKVRESAGKQLHATGQPTQTPQLQANYTDFQPEAPLAPDIPIQRVLKVVERLSINPSHSPHLPYPTGSPSGSSLRDATRTQSLMGETPISPLSHRLRVYTPPPHLSPNIQGIASQLCDRQLVLVTCKNEILDILTPQQKHELEERMITEIANYWRQWRLSQVKEETKLVGEINRLMTKLTGSNGENKTPALPFVNAKQNTEELSLLNAKRSLAFLDATIAKLESNALEPISHTSRELIQFLQTQLQIFIYGKEQIAFSKQTTTALENTQNPTSNIQNLIWAALNFFFGERQSKKLDNCKSNNQTPPFLLVNHKKRQRYTPKKLLKTSKLQSDELVELWLSESDVFGDVQVISKSIHHPNNTNNIISSTTISTQALPSSQTTNNPLHSLIYRLISLTSQPQGRLVIKQKPVTNITSNHTTSNKISVVTKTAFAIFQQQRQQTTGVEAKPDWIETKAKIIGYEKHPLEQILAWLDAAMLWLEEMIVRVFKFLQRLWCGK</sequence>
<evidence type="ECO:0000256" key="1">
    <source>
        <dbReference type="SAM" id="MobiDB-lite"/>
    </source>
</evidence>
<dbReference type="EMBL" id="MRCA01000008">
    <property type="protein sequence ID" value="OKH13010.1"/>
    <property type="molecule type" value="Genomic_DNA"/>
</dbReference>
<evidence type="ECO:0000313" key="3">
    <source>
        <dbReference type="Proteomes" id="UP000186391"/>
    </source>
</evidence>
<proteinExistence type="predicted"/>
<protein>
    <submittedName>
        <fullName evidence="2">Uncharacterized protein</fullName>
    </submittedName>
</protein>
<organism evidence="2 3">
    <name type="scientific">Fischerella major NIES-592</name>
    <dbReference type="NCBI Taxonomy" id="210994"/>
    <lineage>
        <taxon>Bacteria</taxon>
        <taxon>Bacillati</taxon>
        <taxon>Cyanobacteriota</taxon>
        <taxon>Cyanophyceae</taxon>
        <taxon>Nostocales</taxon>
        <taxon>Hapalosiphonaceae</taxon>
        <taxon>Fischerella</taxon>
    </lineage>
</organism>
<accession>A0A1U7GXL8</accession>